<dbReference type="PANTHER" id="PTHR42693">
    <property type="entry name" value="ARYLSULFATASE FAMILY MEMBER"/>
    <property type="match status" value="1"/>
</dbReference>
<accession>A0A1V6C810</accession>
<dbReference type="Pfam" id="PF00884">
    <property type="entry name" value="Sulfatase"/>
    <property type="match status" value="1"/>
</dbReference>
<keyword evidence="2" id="KW-0479">Metal-binding</keyword>
<proteinExistence type="inferred from homology"/>
<dbReference type="Gene3D" id="3.40.720.10">
    <property type="entry name" value="Alkaline Phosphatase, subunit A"/>
    <property type="match status" value="1"/>
</dbReference>
<comment type="caution">
    <text evidence="6">The sequence shown here is derived from an EMBL/GenBank/DDBJ whole genome shotgun (WGS) entry which is preliminary data.</text>
</comment>
<dbReference type="Proteomes" id="UP000485562">
    <property type="component" value="Unassembled WGS sequence"/>
</dbReference>
<evidence type="ECO:0000256" key="4">
    <source>
        <dbReference type="ARBA" id="ARBA00022837"/>
    </source>
</evidence>
<dbReference type="SUPFAM" id="SSF53649">
    <property type="entry name" value="Alkaline phosphatase-like"/>
    <property type="match status" value="1"/>
</dbReference>
<protein>
    <submittedName>
        <fullName evidence="6">Arylsulfatase</fullName>
        <ecNumber evidence="6">3.1.6.1</ecNumber>
    </submittedName>
</protein>
<evidence type="ECO:0000313" key="6">
    <source>
        <dbReference type="EMBL" id="OQB73038.1"/>
    </source>
</evidence>
<dbReference type="InterPro" id="IPR050738">
    <property type="entry name" value="Sulfatase"/>
</dbReference>
<dbReference type="PANTHER" id="PTHR42693:SF53">
    <property type="entry name" value="ENDO-4-O-SULFATASE"/>
    <property type="match status" value="1"/>
</dbReference>
<dbReference type="CDD" id="cd16149">
    <property type="entry name" value="sulfatase_like"/>
    <property type="match status" value="1"/>
</dbReference>
<name>A0A1V6C810_UNCT6</name>
<feature type="domain" description="Sulfatase N-terminal" evidence="5">
    <location>
        <begin position="8"/>
        <end position="350"/>
    </location>
</feature>
<evidence type="ECO:0000256" key="3">
    <source>
        <dbReference type="ARBA" id="ARBA00022801"/>
    </source>
</evidence>
<evidence type="ECO:0000256" key="2">
    <source>
        <dbReference type="ARBA" id="ARBA00022723"/>
    </source>
</evidence>
<evidence type="ECO:0000256" key="1">
    <source>
        <dbReference type="ARBA" id="ARBA00008779"/>
    </source>
</evidence>
<gene>
    <name evidence="6" type="primary">atsA</name>
    <name evidence="6" type="ORF">BWX89_01120</name>
</gene>
<dbReference type="EMBL" id="MWDQ01000102">
    <property type="protein sequence ID" value="OQB73038.1"/>
    <property type="molecule type" value="Genomic_DNA"/>
</dbReference>
<evidence type="ECO:0000259" key="5">
    <source>
        <dbReference type="Pfam" id="PF00884"/>
    </source>
</evidence>
<dbReference type="InterPro" id="IPR017850">
    <property type="entry name" value="Alkaline_phosphatase_core_sf"/>
</dbReference>
<sequence length="478" mass="54065">MNNTEKTNVILILSDDQGYWAMGCSGNKEVQTPNIDGLAKSGVMFENFFCSCPVCSPARATLLTGKMPSAHGIHDWLAAGNASKKYDHTPESNHLIRYLDGIPGYTDYLSKNGYLCGISGKWHLGDSYHPQKGFSFWKTLAKGGTDYYGAVMIKNCKPYVEQRYVTDVITDNALEFLERASGKNNPFYLSVHYTAPHSPWTRENHPKQTFDRYFNGCGFESVPYQVKKRPAWVKKIGIPVNDEITRRTYLSGYFTAIEEMDRNIGRILGYIEDNGLRKNTLVIFASDNGMNMGQHGVFGKGNATFPLNMFEESVKVPCIFSHPGVIKEGIKKGMLVSQYDIFPTLLDYLKIPFVSNRYMPGKSFADVLKGKRFDKNNFVVVFDEYGPVRMIRTKKWKYVQRYPYGPDELYNILSDPSEEENLAGSIHHKTTEEKLRAMLMDWFLRNSEPGLEGVYQPVTGAGQIGLCGKKSKGRLAFK</sequence>
<reference evidence="6" key="1">
    <citation type="submission" date="2017-02" db="EMBL/GenBank/DDBJ databases">
        <title>Delving into the versatile metabolic prowess of the omnipresent phylum Bacteroidetes.</title>
        <authorList>
            <person name="Nobu M.K."/>
            <person name="Mei R."/>
            <person name="Narihiro T."/>
            <person name="Kuroda K."/>
            <person name="Liu W.-T."/>
        </authorList>
    </citation>
    <scope>NUCLEOTIDE SEQUENCE</scope>
    <source>
        <strain evidence="6">ADurb.Bin131</strain>
    </source>
</reference>
<organism evidence="6">
    <name type="scientific">candidate division TA06 bacterium ADurb.Bin131</name>
    <dbReference type="NCBI Taxonomy" id="1852827"/>
    <lineage>
        <taxon>Bacteria</taxon>
        <taxon>Bacteria division TA06</taxon>
    </lineage>
</organism>
<comment type="similarity">
    <text evidence="1">Belongs to the sulfatase family.</text>
</comment>
<keyword evidence="3 6" id="KW-0378">Hydrolase</keyword>
<dbReference type="AlphaFoldDB" id="A0A1V6C810"/>
<dbReference type="GO" id="GO:0046872">
    <property type="term" value="F:metal ion binding"/>
    <property type="evidence" value="ECO:0007669"/>
    <property type="project" value="UniProtKB-KW"/>
</dbReference>
<dbReference type="PROSITE" id="PS00523">
    <property type="entry name" value="SULFATASE_1"/>
    <property type="match status" value="1"/>
</dbReference>
<keyword evidence="4" id="KW-0106">Calcium</keyword>
<dbReference type="GO" id="GO:0004065">
    <property type="term" value="F:arylsulfatase activity"/>
    <property type="evidence" value="ECO:0007669"/>
    <property type="project" value="UniProtKB-EC"/>
</dbReference>
<dbReference type="EC" id="3.1.6.1" evidence="6"/>
<dbReference type="InterPro" id="IPR000917">
    <property type="entry name" value="Sulfatase_N"/>
</dbReference>
<dbReference type="InterPro" id="IPR024607">
    <property type="entry name" value="Sulfatase_CS"/>
</dbReference>